<dbReference type="InterPro" id="IPR019775">
    <property type="entry name" value="WD40_repeat_CS"/>
</dbReference>
<keyword evidence="9" id="KW-0906">Nuclear pore complex</keyword>
<comment type="subcellular location">
    <subcellularLocation>
        <location evidence="1">Nucleus</location>
        <location evidence="1">Nuclear pore complex</location>
    </subcellularLocation>
</comment>
<evidence type="ECO:0000256" key="1">
    <source>
        <dbReference type="ARBA" id="ARBA00004567"/>
    </source>
</evidence>
<dbReference type="InterPro" id="IPR036322">
    <property type="entry name" value="WD40_repeat_dom_sf"/>
</dbReference>
<evidence type="ECO:0000256" key="12">
    <source>
        <dbReference type="SAM" id="MobiDB-lite"/>
    </source>
</evidence>
<feature type="repeat" description="WD" evidence="11">
    <location>
        <begin position="17"/>
        <end position="58"/>
    </location>
</feature>
<proteinExistence type="inferred from homology"/>
<dbReference type="InterPro" id="IPR001680">
    <property type="entry name" value="WD40_rpt"/>
</dbReference>
<evidence type="ECO:0000256" key="5">
    <source>
        <dbReference type="ARBA" id="ARBA00022737"/>
    </source>
</evidence>
<reference evidence="13" key="1">
    <citation type="submission" date="2021-01" db="EMBL/GenBank/DDBJ databases">
        <authorList>
            <person name="Corre E."/>
            <person name="Pelletier E."/>
            <person name="Niang G."/>
            <person name="Scheremetjew M."/>
            <person name="Finn R."/>
            <person name="Kale V."/>
            <person name="Holt S."/>
            <person name="Cochrane G."/>
            <person name="Meng A."/>
            <person name="Brown T."/>
            <person name="Cohen L."/>
        </authorList>
    </citation>
    <scope>NUCLEOTIDE SEQUENCE</scope>
    <source>
        <strain evidence="13">CCMP3346</strain>
    </source>
</reference>
<dbReference type="GO" id="GO:0090114">
    <property type="term" value="P:COPII-coated vesicle budding"/>
    <property type="evidence" value="ECO:0007669"/>
    <property type="project" value="TreeGrafter"/>
</dbReference>
<evidence type="ECO:0000313" key="13">
    <source>
        <dbReference type="EMBL" id="CAD9052136.1"/>
    </source>
</evidence>
<evidence type="ECO:0000256" key="6">
    <source>
        <dbReference type="ARBA" id="ARBA00022816"/>
    </source>
</evidence>
<evidence type="ECO:0008006" key="14">
    <source>
        <dbReference type="Google" id="ProtNLM"/>
    </source>
</evidence>
<dbReference type="GO" id="GO:0006606">
    <property type="term" value="P:protein import into nucleus"/>
    <property type="evidence" value="ECO:0007669"/>
    <property type="project" value="TreeGrafter"/>
</dbReference>
<dbReference type="InterPro" id="IPR015943">
    <property type="entry name" value="WD40/YVTN_repeat-like_dom_sf"/>
</dbReference>
<protein>
    <recommendedName>
        <fullName evidence="14">Anaphase-promoting complex subunit 4 WD40 domain-containing protein</fullName>
    </recommendedName>
</protein>
<evidence type="ECO:0000256" key="11">
    <source>
        <dbReference type="PROSITE-ProRule" id="PRU00221"/>
    </source>
</evidence>
<dbReference type="PROSITE" id="PS50082">
    <property type="entry name" value="WD_REPEATS_2"/>
    <property type="match status" value="1"/>
</dbReference>
<dbReference type="SMART" id="SM00320">
    <property type="entry name" value="WD40"/>
    <property type="match status" value="2"/>
</dbReference>
<dbReference type="PANTHER" id="PTHR11024">
    <property type="entry name" value="NUCLEAR PORE COMPLEX PROTEIN SEC13 / SEH1 FAMILY MEMBER"/>
    <property type="match status" value="1"/>
</dbReference>
<evidence type="ECO:0000256" key="8">
    <source>
        <dbReference type="ARBA" id="ARBA00023010"/>
    </source>
</evidence>
<keyword evidence="8" id="KW-0811">Translocation</keyword>
<dbReference type="PANTHER" id="PTHR11024:SF2">
    <property type="entry name" value="PROTEIN SEC13 HOMOLOG"/>
    <property type="match status" value="1"/>
</dbReference>
<feature type="region of interest" description="Disordered" evidence="12">
    <location>
        <begin position="92"/>
        <end position="113"/>
    </location>
</feature>
<gene>
    <name evidence="13" type="ORF">VBRA1451_LOCUS7198</name>
</gene>
<dbReference type="GO" id="GO:0030127">
    <property type="term" value="C:COPII vesicle coat"/>
    <property type="evidence" value="ECO:0007669"/>
    <property type="project" value="TreeGrafter"/>
</dbReference>
<dbReference type="GO" id="GO:0051028">
    <property type="term" value="P:mRNA transport"/>
    <property type="evidence" value="ECO:0007669"/>
    <property type="project" value="UniProtKB-KW"/>
</dbReference>
<keyword evidence="5" id="KW-0677">Repeat</keyword>
<keyword evidence="3" id="KW-0813">Transport</keyword>
<dbReference type="EMBL" id="HBGB01012507">
    <property type="protein sequence ID" value="CAD9052136.1"/>
    <property type="molecule type" value="Transcribed_RNA"/>
</dbReference>
<dbReference type="GO" id="GO:0031080">
    <property type="term" value="C:nuclear pore outer ring"/>
    <property type="evidence" value="ECO:0007669"/>
    <property type="project" value="TreeGrafter"/>
</dbReference>
<evidence type="ECO:0000256" key="3">
    <source>
        <dbReference type="ARBA" id="ARBA00022448"/>
    </source>
</evidence>
<dbReference type="AlphaFoldDB" id="A0A7S1P0S6"/>
<dbReference type="Gene3D" id="2.130.10.10">
    <property type="entry name" value="YVTN repeat-like/Quinoprotein amine dehydrogenase"/>
    <property type="match status" value="1"/>
</dbReference>
<keyword evidence="6" id="KW-0509">mRNA transport</keyword>
<keyword evidence="10" id="KW-0539">Nucleus</keyword>
<dbReference type="GO" id="GO:0005198">
    <property type="term" value="F:structural molecule activity"/>
    <property type="evidence" value="ECO:0007669"/>
    <property type="project" value="InterPro"/>
</dbReference>
<dbReference type="PROSITE" id="PS50294">
    <property type="entry name" value="WD_REPEATS_REGION"/>
    <property type="match status" value="1"/>
</dbReference>
<evidence type="ECO:0000256" key="2">
    <source>
        <dbReference type="ARBA" id="ARBA00010102"/>
    </source>
</evidence>
<evidence type="ECO:0000256" key="10">
    <source>
        <dbReference type="ARBA" id="ARBA00023242"/>
    </source>
</evidence>
<dbReference type="Pfam" id="PF00400">
    <property type="entry name" value="WD40"/>
    <property type="match status" value="2"/>
</dbReference>
<sequence length="146" mass="15852">MSSTNEHCLVFIAALDLAPHGGPVHDAQLDHHGKRLATASADQSIRIWDVSTERPSFVAELKGHAGPVWQVTWSHPKFGSCLASCGSDKRVHRVEEGDGHEPRGRGRRRAGRELAAGLREPRPRGVRQWGGLGAVAVRAVSRFSVV</sequence>
<accession>A0A7S1P0S6</accession>
<feature type="compositionally biased region" description="Basic and acidic residues" evidence="12">
    <location>
        <begin position="92"/>
        <end position="104"/>
    </location>
</feature>
<evidence type="ECO:0000256" key="7">
    <source>
        <dbReference type="ARBA" id="ARBA00022927"/>
    </source>
</evidence>
<evidence type="ECO:0000256" key="4">
    <source>
        <dbReference type="ARBA" id="ARBA00022574"/>
    </source>
</evidence>
<organism evidence="13">
    <name type="scientific">Vitrella brassicaformis</name>
    <dbReference type="NCBI Taxonomy" id="1169539"/>
    <lineage>
        <taxon>Eukaryota</taxon>
        <taxon>Sar</taxon>
        <taxon>Alveolata</taxon>
        <taxon>Colpodellida</taxon>
        <taxon>Vitrellaceae</taxon>
        <taxon>Vitrella</taxon>
    </lineage>
</organism>
<dbReference type="PROSITE" id="PS00678">
    <property type="entry name" value="WD_REPEATS_1"/>
    <property type="match status" value="1"/>
</dbReference>
<dbReference type="InterPro" id="IPR037363">
    <property type="entry name" value="Sec13/Seh1_fam"/>
</dbReference>
<evidence type="ECO:0000256" key="9">
    <source>
        <dbReference type="ARBA" id="ARBA00023132"/>
    </source>
</evidence>
<name>A0A7S1P0S6_9ALVE</name>
<keyword evidence="4 11" id="KW-0853">WD repeat</keyword>
<keyword evidence="7" id="KW-0653">Protein transport</keyword>
<dbReference type="SUPFAM" id="SSF50978">
    <property type="entry name" value="WD40 repeat-like"/>
    <property type="match status" value="1"/>
</dbReference>
<comment type="similarity">
    <text evidence="2">Belongs to the WD repeat SEC13 family.</text>
</comment>